<proteinExistence type="inferred from homology"/>
<reference evidence="10" key="1">
    <citation type="journal article" date="2008" name="Proc. Natl. Acad. Sci. U.S.A.">
        <title>Genome-wide analyses of Geraniaceae plastid DNA reveal unprecedented patterns of increased nucleotide substitutions.</title>
        <authorList>
            <person name="Guisinger M.M."/>
            <person name="Kuehl J.V."/>
            <person name="Boore J.L."/>
            <person name="Jansen R.K."/>
        </authorList>
    </citation>
    <scope>NUCLEOTIDE SEQUENCE</scope>
</reference>
<sequence length="289" mass="34129">MGQKINPLGFRLGTTQEHHSIWFEQPKEYCEGLQEDQKIRDCIQNFIDNRRRRFPPTIELISRIQIEKGTDLVHVIIYMGFPSWPKEEKPRKRKKKKKQSNQLKEKEIEKLKIKKIEEWERETEIKKLKEKVEKVLHGGKRKFHLKENVKLQVLRSGKLNLKENVEKVLHGEKRKLKISIFALEKPDGDPTILAAFFANQLKSRIPFRKAMQQTMKRAEEEGRARGIQVQLAGRIEGKEIARVEWLRKGRVSLQTIRRKIDFCSTTVRTIHGVLGIKIWLFGMEAKRKP</sequence>
<evidence type="ECO:0000259" key="9">
    <source>
        <dbReference type="Pfam" id="PF00189"/>
    </source>
</evidence>
<dbReference type="Gene3D" id="3.30.300.20">
    <property type="match status" value="1"/>
</dbReference>
<dbReference type="GO" id="GO:0022627">
    <property type="term" value="C:cytosolic small ribosomal subunit"/>
    <property type="evidence" value="ECO:0007669"/>
    <property type="project" value="TreeGrafter"/>
</dbReference>
<dbReference type="EMBL" id="KJ701602">
    <property type="protein sequence ID" value="AIA81333.1"/>
    <property type="molecule type" value="Genomic_DNA"/>
</dbReference>
<gene>
    <name evidence="6 10" type="primary">rps3</name>
</gene>
<dbReference type="InterPro" id="IPR057258">
    <property type="entry name" value="Ribosomal_uS3"/>
</dbReference>
<dbReference type="InterPro" id="IPR018280">
    <property type="entry name" value="Ribosomal_uS3_CS"/>
</dbReference>
<evidence type="ECO:0000256" key="6">
    <source>
        <dbReference type="HAMAP-Rule" id="MF_01309"/>
    </source>
</evidence>
<dbReference type="HAMAP" id="MF_01309_B">
    <property type="entry name" value="Ribosomal_uS3_B"/>
    <property type="match status" value="1"/>
</dbReference>
<dbReference type="PROSITE" id="PS00548">
    <property type="entry name" value="RIBOSOMAL_S3"/>
    <property type="match status" value="1"/>
</dbReference>
<dbReference type="InterPro" id="IPR005704">
    <property type="entry name" value="Ribosomal_uS3_bac-typ"/>
</dbReference>
<dbReference type="GO" id="GO:0003723">
    <property type="term" value="F:RNA binding"/>
    <property type="evidence" value="ECO:0007669"/>
    <property type="project" value="UniProtKB-KW"/>
</dbReference>
<dbReference type="PANTHER" id="PTHR11760">
    <property type="entry name" value="30S/40S RIBOSOMAL PROTEIN S3"/>
    <property type="match status" value="1"/>
</dbReference>
<dbReference type="Gene3D" id="3.30.1140.32">
    <property type="entry name" value="Ribosomal protein S3, C-terminal domain"/>
    <property type="match status" value="1"/>
</dbReference>
<dbReference type="NCBIfam" id="TIGR01009">
    <property type="entry name" value="rpsC_bact"/>
    <property type="match status" value="1"/>
</dbReference>
<organism evidence="10">
    <name type="scientific">Erodium chrysanthum</name>
    <dbReference type="NCBI Taxonomy" id="337364"/>
    <lineage>
        <taxon>Eukaryota</taxon>
        <taxon>Viridiplantae</taxon>
        <taxon>Streptophyta</taxon>
        <taxon>Embryophyta</taxon>
        <taxon>Tracheophyta</taxon>
        <taxon>Spermatophyta</taxon>
        <taxon>Magnoliopsida</taxon>
        <taxon>eudicotyledons</taxon>
        <taxon>Gunneridae</taxon>
        <taxon>Pentapetalae</taxon>
        <taxon>rosids</taxon>
        <taxon>malvids</taxon>
        <taxon>Geraniales</taxon>
        <taxon>Geraniaceae</taxon>
        <taxon>Erodium</taxon>
    </lineage>
</organism>
<evidence type="ECO:0000256" key="5">
    <source>
        <dbReference type="ARBA" id="ARBA00035154"/>
    </source>
</evidence>
<dbReference type="InterPro" id="IPR036419">
    <property type="entry name" value="Ribosomal_S3_C_sf"/>
</dbReference>
<evidence type="ECO:0000256" key="8">
    <source>
        <dbReference type="RuleBase" id="RU003626"/>
    </source>
</evidence>
<geneLocation type="chloroplast" evidence="10"/>
<keyword evidence="8 10" id="KW-0150">Chloroplast</keyword>
<keyword evidence="3 6" id="KW-0689">Ribosomal protein</keyword>
<dbReference type="CDD" id="cd02412">
    <property type="entry name" value="KH-II_30S_S3"/>
    <property type="match status" value="1"/>
</dbReference>
<dbReference type="GeneID" id="24287002"/>
<dbReference type="Pfam" id="PF00189">
    <property type="entry name" value="Ribosomal_S3_C"/>
    <property type="match status" value="1"/>
</dbReference>
<dbReference type="PANTHER" id="PTHR11760:SF19">
    <property type="entry name" value="SMALL RIBOSOMAL SUBUNIT PROTEIN US3C"/>
    <property type="match status" value="1"/>
</dbReference>
<dbReference type="GO" id="GO:0006412">
    <property type="term" value="P:translation"/>
    <property type="evidence" value="ECO:0007669"/>
    <property type="project" value="UniProtKB-UniRule"/>
</dbReference>
<dbReference type="InterPro" id="IPR015946">
    <property type="entry name" value="KH_dom-like_a/b"/>
</dbReference>
<dbReference type="InterPro" id="IPR009019">
    <property type="entry name" value="KH_sf_prok-type"/>
</dbReference>
<evidence type="ECO:0000256" key="2">
    <source>
        <dbReference type="ARBA" id="ARBA00022884"/>
    </source>
</evidence>
<dbReference type="GO" id="GO:0009507">
    <property type="term" value="C:chloroplast"/>
    <property type="evidence" value="ECO:0007669"/>
    <property type="project" value="UniProtKB-SubCell"/>
</dbReference>
<comment type="subcellular location">
    <subcellularLocation>
        <location evidence="6 8">Plastid</location>
        <location evidence="6 8">Chloroplast</location>
    </subcellularLocation>
</comment>
<name>B7T2V0_9ROSI</name>
<keyword evidence="8 10" id="KW-0934">Plastid</keyword>
<evidence type="ECO:0000256" key="3">
    <source>
        <dbReference type="ARBA" id="ARBA00022980"/>
    </source>
</evidence>
<evidence type="ECO:0000256" key="7">
    <source>
        <dbReference type="RuleBase" id="RU003624"/>
    </source>
</evidence>
<protein>
    <recommendedName>
        <fullName evidence="5 6">Small ribosomal subunit protein uS3c</fullName>
    </recommendedName>
</protein>
<dbReference type="InterPro" id="IPR001351">
    <property type="entry name" value="Ribosomal_uS3_C"/>
</dbReference>
<evidence type="ECO:0000256" key="1">
    <source>
        <dbReference type="ARBA" id="ARBA00010761"/>
    </source>
</evidence>
<keyword evidence="2" id="KW-0694">RNA-binding</keyword>
<dbReference type="SUPFAM" id="SSF54814">
    <property type="entry name" value="Prokaryotic type KH domain (KH-domain type II)"/>
    <property type="match status" value="1"/>
</dbReference>
<evidence type="ECO:0000313" key="10">
    <source>
        <dbReference type="EMBL" id="ACH47265.1"/>
    </source>
</evidence>
<evidence type="ECO:0000256" key="4">
    <source>
        <dbReference type="ARBA" id="ARBA00023274"/>
    </source>
</evidence>
<comment type="similarity">
    <text evidence="1 6 7">Belongs to the universal ribosomal protein uS3 family.</text>
</comment>
<dbReference type="AlphaFoldDB" id="B7T2V0"/>
<accession>B7T2V0</accession>
<dbReference type="GO" id="GO:0003735">
    <property type="term" value="F:structural constituent of ribosome"/>
    <property type="evidence" value="ECO:0007669"/>
    <property type="project" value="InterPro"/>
</dbReference>
<keyword evidence="4 6" id="KW-0687">Ribonucleoprotein</keyword>
<dbReference type="EMBL" id="EU922088">
    <property type="protein sequence ID" value="ACH47265.1"/>
    <property type="molecule type" value="Genomic_DNA"/>
</dbReference>
<dbReference type="SUPFAM" id="SSF54821">
    <property type="entry name" value="Ribosomal protein S3 C-terminal domain"/>
    <property type="match status" value="1"/>
</dbReference>
<evidence type="ECO:0000313" key="11">
    <source>
        <dbReference type="EMBL" id="AIA81333.1"/>
    </source>
</evidence>
<reference evidence="11" key="2">
    <citation type="submission" date="2014-04" db="EMBL/GenBank/DDBJ databases">
        <title>Plastid Genome Evolution in Erodium (Geraniaceae).</title>
        <authorList>
            <person name="Blazier J.C."/>
            <person name="Govindu M."/>
            <person name="Mower J."/>
            <person name="Jansen R.K."/>
        </authorList>
    </citation>
    <scope>NUCLEOTIDE SEQUENCE</scope>
</reference>
<feature type="domain" description="Small ribosomal subunit protein uS3 C-terminal" evidence="9">
    <location>
        <begin position="198"/>
        <end position="279"/>
    </location>
</feature>
<comment type="subunit">
    <text evidence="6 8">Part of the 30S ribosomal subunit.</text>
</comment>
<dbReference type="RefSeq" id="YP_009138199.1">
    <property type="nucleotide sequence ID" value="NC_027065.1"/>
</dbReference>